<keyword evidence="5" id="KW-1185">Reference proteome</keyword>
<keyword evidence="2" id="KW-1133">Transmembrane helix</keyword>
<reference evidence="5" key="1">
    <citation type="journal article" date="2019" name="Int. J. Syst. Evol. Microbiol.">
        <title>The Global Catalogue of Microorganisms (GCM) 10K type strain sequencing project: providing services to taxonomists for standard genome sequencing and annotation.</title>
        <authorList>
            <consortium name="The Broad Institute Genomics Platform"/>
            <consortium name="The Broad Institute Genome Sequencing Center for Infectious Disease"/>
            <person name="Wu L."/>
            <person name="Ma J."/>
        </authorList>
    </citation>
    <scope>NUCLEOTIDE SEQUENCE [LARGE SCALE GENOMIC DNA]</scope>
    <source>
        <strain evidence="5">JCM 16013</strain>
    </source>
</reference>
<organism evidence="4 5">
    <name type="scientific">Catenulispora subtropica</name>
    <dbReference type="NCBI Taxonomy" id="450798"/>
    <lineage>
        <taxon>Bacteria</taxon>
        <taxon>Bacillati</taxon>
        <taxon>Actinomycetota</taxon>
        <taxon>Actinomycetes</taxon>
        <taxon>Catenulisporales</taxon>
        <taxon>Catenulisporaceae</taxon>
        <taxon>Catenulispora</taxon>
    </lineage>
</organism>
<evidence type="ECO:0000259" key="3">
    <source>
        <dbReference type="Pfam" id="PF14032"/>
    </source>
</evidence>
<dbReference type="EMBL" id="BAAAQM010000055">
    <property type="protein sequence ID" value="GAA1995732.1"/>
    <property type="molecule type" value="Genomic_DNA"/>
</dbReference>
<dbReference type="Pfam" id="PF14032">
    <property type="entry name" value="PknH_C"/>
    <property type="match status" value="1"/>
</dbReference>
<protein>
    <recommendedName>
        <fullName evidence="3">PknH-like extracellular domain-containing protein</fullName>
    </recommendedName>
</protein>
<feature type="transmembrane region" description="Helical" evidence="2">
    <location>
        <begin position="34"/>
        <end position="55"/>
    </location>
</feature>
<keyword evidence="2" id="KW-0812">Transmembrane</keyword>
<feature type="domain" description="PknH-like extracellular" evidence="3">
    <location>
        <begin position="72"/>
        <end position="252"/>
    </location>
</feature>
<name>A0ABP5EIA2_9ACTN</name>
<sequence>MPTGPIGPTGPAGPTAPTGFAAPSEPAAGRRRTVVALGVVLVLLVAAGGATWAFWPKDEKAPAAANPRHIVPGTLQAAVLTPDEASRVLGTTVVAGLVVDQPPAALAVDPASCAVAAGPATASGYPQGWTVFLATTYQDSAGVGDYSLTQTVGVYGAADQAAGVFGKLGDGLKGCQSATRTDANKNSVKWNYSVDNATADTIAWTASQDSGGGWACYRQARLKGKDIVQVAICEGGDGKAGVAAVADQLTARVGG</sequence>
<dbReference type="RefSeq" id="WP_344661530.1">
    <property type="nucleotide sequence ID" value="NZ_BAAAQM010000055.1"/>
</dbReference>
<keyword evidence="2" id="KW-0472">Membrane</keyword>
<evidence type="ECO:0000313" key="4">
    <source>
        <dbReference type="EMBL" id="GAA1995732.1"/>
    </source>
</evidence>
<dbReference type="Gene3D" id="3.40.1000.70">
    <property type="entry name" value="PknH-like extracellular domain"/>
    <property type="match status" value="1"/>
</dbReference>
<dbReference type="Proteomes" id="UP001499854">
    <property type="component" value="Unassembled WGS sequence"/>
</dbReference>
<evidence type="ECO:0000313" key="5">
    <source>
        <dbReference type="Proteomes" id="UP001499854"/>
    </source>
</evidence>
<proteinExistence type="predicted"/>
<dbReference type="InterPro" id="IPR026954">
    <property type="entry name" value="PknH-like_Extracell"/>
</dbReference>
<accession>A0ABP5EIA2</accession>
<dbReference type="InterPro" id="IPR038232">
    <property type="entry name" value="PknH-like_Extracell_sf"/>
</dbReference>
<gene>
    <name evidence="4" type="ORF">GCM10009838_70780</name>
</gene>
<comment type="caution">
    <text evidence="4">The sequence shown here is derived from an EMBL/GenBank/DDBJ whole genome shotgun (WGS) entry which is preliminary data.</text>
</comment>
<evidence type="ECO:0000256" key="1">
    <source>
        <dbReference type="SAM" id="MobiDB-lite"/>
    </source>
</evidence>
<feature type="compositionally biased region" description="Low complexity" evidence="1">
    <location>
        <begin position="12"/>
        <end position="23"/>
    </location>
</feature>
<evidence type="ECO:0000256" key="2">
    <source>
        <dbReference type="SAM" id="Phobius"/>
    </source>
</evidence>
<feature type="region of interest" description="Disordered" evidence="1">
    <location>
        <begin position="1"/>
        <end position="25"/>
    </location>
</feature>